<dbReference type="Proteomes" id="UP000532311">
    <property type="component" value="Unassembled WGS sequence"/>
</dbReference>
<proteinExistence type="predicted"/>
<reference evidence="1 2" key="1">
    <citation type="submission" date="2020-05" db="EMBL/GenBank/DDBJ databases">
        <title>Identification and distribution of gene clusters putatively required for synthesis of sphingolipid metabolism inhibitors in phylogenetically diverse species of the filamentous fungus Fusarium.</title>
        <authorList>
            <person name="Kim H.-S."/>
            <person name="Busman M."/>
            <person name="Brown D.W."/>
            <person name="Divon H."/>
            <person name="Uhlig S."/>
            <person name="Proctor R.H."/>
        </authorList>
    </citation>
    <scope>NUCLEOTIDE SEQUENCE [LARGE SCALE GENOMIC DNA]</scope>
    <source>
        <strain evidence="1 2">NRRL 26131</strain>
    </source>
</reference>
<gene>
    <name evidence="1" type="ORF">FGLOB1_5006</name>
</gene>
<keyword evidence="2" id="KW-1185">Reference proteome</keyword>
<dbReference type="EMBL" id="JAAQPF010000191">
    <property type="protein sequence ID" value="KAF5711503.1"/>
    <property type="molecule type" value="Genomic_DNA"/>
</dbReference>
<accession>A0A8H5YF78</accession>
<evidence type="ECO:0000313" key="1">
    <source>
        <dbReference type="EMBL" id="KAF5711503.1"/>
    </source>
</evidence>
<dbReference type="AlphaFoldDB" id="A0A8H5YF78"/>
<name>A0A8H5YF78_9HYPO</name>
<protein>
    <submittedName>
        <fullName evidence="1">Uncharacterized protein</fullName>
    </submittedName>
</protein>
<evidence type="ECO:0000313" key="2">
    <source>
        <dbReference type="Proteomes" id="UP000532311"/>
    </source>
</evidence>
<organism evidence="1 2">
    <name type="scientific">Fusarium globosum</name>
    <dbReference type="NCBI Taxonomy" id="78864"/>
    <lineage>
        <taxon>Eukaryota</taxon>
        <taxon>Fungi</taxon>
        <taxon>Dikarya</taxon>
        <taxon>Ascomycota</taxon>
        <taxon>Pezizomycotina</taxon>
        <taxon>Sordariomycetes</taxon>
        <taxon>Hypocreomycetidae</taxon>
        <taxon>Hypocreales</taxon>
        <taxon>Nectriaceae</taxon>
        <taxon>Fusarium</taxon>
        <taxon>Fusarium fujikuroi species complex</taxon>
    </lineage>
</organism>
<comment type="caution">
    <text evidence="1">The sequence shown here is derived from an EMBL/GenBank/DDBJ whole genome shotgun (WGS) entry which is preliminary data.</text>
</comment>
<sequence>MSALNDMTKAQLRGLENDLCLSGILTVYHDDSDRRSSTKDDHGEFCSHSEPCRPITPLQYGSFKPCAYRPITTSETKTHSLYFEVSITHVQRYPAPNRPKASLVLASLEVTKSQPLYRIWLTSPFEQKPDVMGESGFLTRVSHSPTVFSVTERLLL</sequence>